<protein>
    <submittedName>
        <fullName evidence="2">TnpA family transposase</fullName>
    </submittedName>
</protein>
<proteinExistence type="predicted"/>
<evidence type="ECO:0000313" key="2">
    <source>
        <dbReference type="EMBL" id="MBB4860578.1"/>
    </source>
</evidence>
<reference evidence="2 3" key="1">
    <citation type="submission" date="2020-08" db="EMBL/GenBank/DDBJ databases">
        <title>Functional genomics of gut bacteria from endangered species of beetles.</title>
        <authorList>
            <person name="Carlos-Shanley C."/>
        </authorList>
    </citation>
    <scope>NUCLEOTIDE SEQUENCE [LARGE SCALE GENOMIC DNA]</scope>
    <source>
        <strain evidence="2 3">S00245</strain>
    </source>
</reference>
<dbReference type="EMBL" id="JACHLR010000025">
    <property type="protein sequence ID" value="MBB4860578.1"/>
    <property type="molecule type" value="Genomic_DNA"/>
</dbReference>
<comment type="caution">
    <text evidence="2">The sequence shown here is derived from an EMBL/GenBank/DDBJ whole genome shotgun (WGS) entry which is preliminary data.</text>
</comment>
<sequence length="50" mass="5906">MLRKSPGYLRQNSVERALFMLDWPDDVELRWRTIADLNKGEAHDALARYS</sequence>
<name>A0A7W7KE82_9SPHN</name>
<gene>
    <name evidence="2" type="ORF">HNO88_003922</name>
</gene>
<dbReference type="GO" id="GO:0006313">
    <property type="term" value="P:DNA transposition"/>
    <property type="evidence" value="ECO:0007669"/>
    <property type="project" value="InterPro"/>
</dbReference>
<dbReference type="Pfam" id="PF01526">
    <property type="entry name" value="DDE_Tnp_Tn3"/>
    <property type="match status" value="1"/>
</dbReference>
<organism evidence="2 3">
    <name type="scientific">Novosphingobium chloroacetimidivorans</name>
    <dbReference type="NCBI Taxonomy" id="1428314"/>
    <lineage>
        <taxon>Bacteria</taxon>
        <taxon>Pseudomonadati</taxon>
        <taxon>Pseudomonadota</taxon>
        <taxon>Alphaproteobacteria</taxon>
        <taxon>Sphingomonadales</taxon>
        <taxon>Sphingomonadaceae</taxon>
        <taxon>Novosphingobium</taxon>
    </lineage>
</organism>
<dbReference type="InterPro" id="IPR002513">
    <property type="entry name" value="Tn3_Tnp_DDE_dom"/>
</dbReference>
<dbReference type="Proteomes" id="UP000555448">
    <property type="component" value="Unassembled WGS sequence"/>
</dbReference>
<dbReference type="AlphaFoldDB" id="A0A7W7KE82"/>
<feature type="domain" description="Tn3 transposase DDE" evidence="1">
    <location>
        <begin position="12"/>
        <end position="48"/>
    </location>
</feature>
<evidence type="ECO:0000259" key="1">
    <source>
        <dbReference type="Pfam" id="PF01526"/>
    </source>
</evidence>
<evidence type="ECO:0000313" key="3">
    <source>
        <dbReference type="Proteomes" id="UP000555448"/>
    </source>
</evidence>
<accession>A0A7W7KE82</accession>
<keyword evidence="3" id="KW-1185">Reference proteome</keyword>
<dbReference type="GO" id="GO:0004803">
    <property type="term" value="F:transposase activity"/>
    <property type="evidence" value="ECO:0007669"/>
    <property type="project" value="InterPro"/>
</dbReference>